<dbReference type="PROSITE" id="PS50821">
    <property type="entry name" value="PAZ"/>
    <property type="match status" value="1"/>
</dbReference>
<dbReference type="eggNOG" id="KOG1041">
    <property type="taxonomic scope" value="Eukaryota"/>
</dbReference>
<dbReference type="SMART" id="SM00950">
    <property type="entry name" value="Piwi"/>
    <property type="match status" value="1"/>
</dbReference>
<dbReference type="SUPFAM" id="SSF53098">
    <property type="entry name" value="Ribonuclease H-like"/>
    <property type="match status" value="1"/>
</dbReference>
<reference evidence="6" key="1">
    <citation type="submission" date="2011-08" db="EMBL/GenBank/DDBJ databases">
        <authorList>
            <person name="Rombauts S."/>
        </authorList>
    </citation>
    <scope>NUCLEOTIDE SEQUENCE</scope>
    <source>
        <strain evidence="6">London</strain>
    </source>
</reference>
<sequence>MPTNHGKIMKRGGLNSSLYKAMSTRPYNSRGRGRGCNGNSARWRYDGNTGHRGGPELQRPSENFNRRAQSESYSRAFHQERPNMIDNNLISSQNVQWADDKSKMGLSVSEFVPRKGYLADKSGRKIKLMTNHFSFSFSPDVSIYHYDFSWNGTDEKESKECKLNSYERYKLFDAVMAQYPQCFKSSSVGYDGEANVYLPYKLQTELSDLSVSAVELEDGVKKNFSVTFKGGKDISLALVKEYYSGAQMDETKRKSLQKAIQALHIILKFPSRYNMKALGRLAMFPIDAKRYYLSNWMELALGHRKSLRFSEIGLTLVVDRASAAFLKSGNGLDFVKSIIDLQDASDFEPNPAQIEALRRAFANVKISTDHLDYTKKYIVKDIAEIAANKDTFKLKEGGSEVTVAGFFQQKYGIILQYPNLPCLIAINGSRIPIEICKIVQNQSSQSIKRQLDAQEKAKMISRTATEPDERFTCLLQAHAQIRRLVDEDLKDFKLDINVKPIGVEGIVLNAPRLAYYEKELTPMNGAWNLQGKSFFRKITFDKFGVLNFCASQKEVESFCTAFTKKASEMKMITGPARSPLLESIGDYMKMTKKDLANRIMDALTEMKKKGCAFALCFLPDIKEGKHNKTIYNLTKRIADTVLNFPTQGVTLHSVQRHDVQTIANILAKVNKKLGGVNVILKETIKPNLLQFKKNKIMIIGADVTHPGTGDELQSSVAASVSTYDSNHAMFYPSVRVQPKKDGKRIVEVIKDFKSMVQEHLENFFKVNDSFPDTILYLRDGVSDGQYRQILNEEVIHLKNPFGDKYKPKVTACVISKRILTRTRPIDPEDAVMKNVPPGTTIDRIITHPSDFDYFQYGHKGIKGTSRPCHYYMLHDDNNLTIDEMSKISYYLCHIFERSTSSTSAPAPVMHAHNLAFKVRQWICSEDLKYNRRGLKPEERFEAEEQIARDLNSEFSKINADYARSSMFYI</sequence>
<dbReference type="InterPro" id="IPR036397">
    <property type="entry name" value="RNaseH_sf"/>
</dbReference>
<feature type="domain" description="Piwi" evidence="4">
    <location>
        <begin position="613"/>
        <end position="923"/>
    </location>
</feature>
<evidence type="ECO:0000313" key="5">
    <source>
        <dbReference type="EnsemblMetazoa" id="tetur02g10560.1"/>
    </source>
</evidence>
<name>T1JX36_TETUR</name>
<organism evidence="5 6">
    <name type="scientific">Tetranychus urticae</name>
    <name type="common">Two-spotted spider mite</name>
    <dbReference type="NCBI Taxonomy" id="32264"/>
    <lineage>
        <taxon>Eukaryota</taxon>
        <taxon>Metazoa</taxon>
        <taxon>Ecdysozoa</taxon>
        <taxon>Arthropoda</taxon>
        <taxon>Chelicerata</taxon>
        <taxon>Arachnida</taxon>
        <taxon>Acari</taxon>
        <taxon>Acariformes</taxon>
        <taxon>Trombidiformes</taxon>
        <taxon>Prostigmata</taxon>
        <taxon>Eleutherengona</taxon>
        <taxon>Raphignathae</taxon>
        <taxon>Tetranychoidea</taxon>
        <taxon>Tetranychidae</taxon>
        <taxon>Tetranychus</taxon>
    </lineage>
</organism>
<evidence type="ECO:0000259" key="3">
    <source>
        <dbReference type="PROSITE" id="PS50821"/>
    </source>
</evidence>
<evidence type="ECO:0000256" key="1">
    <source>
        <dbReference type="RuleBase" id="RU361178"/>
    </source>
</evidence>
<reference evidence="5" key="2">
    <citation type="submission" date="2015-06" db="UniProtKB">
        <authorList>
            <consortium name="EnsemblMetazoa"/>
        </authorList>
    </citation>
    <scope>IDENTIFICATION</scope>
</reference>
<dbReference type="Gene3D" id="3.40.50.2300">
    <property type="match status" value="1"/>
</dbReference>
<dbReference type="EnsemblMetazoa" id="tetur02g10560.1">
    <property type="protein sequence ID" value="tetur02g10560.1"/>
    <property type="gene ID" value="tetur02g10560"/>
</dbReference>
<dbReference type="AlphaFoldDB" id="T1JX36"/>
<dbReference type="Pfam" id="PF02170">
    <property type="entry name" value="PAZ"/>
    <property type="match status" value="1"/>
</dbReference>
<accession>T1JX36</accession>
<dbReference type="Proteomes" id="UP000015104">
    <property type="component" value="Unassembled WGS sequence"/>
</dbReference>
<dbReference type="InterPro" id="IPR036085">
    <property type="entry name" value="PAZ_dom_sf"/>
</dbReference>
<dbReference type="Gene3D" id="3.30.420.10">
    <property type="entry name" value="Ribonuclease H-like superfamily/Ribonuclease H"/>
    <property type="match status" value="1"/>
</dbReference>
<comment type="similarity">
    <text evidence="1">Belongs to the argonaute family.</text>
</comment>
<dbReference type="Pfam" id="PF16486">
    <property type="entry name" value="ArgoN"/>
    <property type="match status" value="1"/>
</dbReference>
<dbReference type="PROSITE" id="PS50822">
    <property type="entry name" value="PIWI"/>
    <property type="match status" value="1"/>
</dbReference>
<dbReference type="GO" id="GO:0034587">
    <property type="term" value="P:piRNA processing"/>
    <property type="evidence" value="ECO:0007669"/>
    <property type="project" value="UniProtKB-ARBA"/>
</dbReference>
<dbReference type="HOGENOM" id="CLU_004544_4_3_1"/>
<dbReference type="STRING" id="32264.T1JX36"/>
<dbReference type="PANTHER" id="PTHR22891">
    <property type="entry name" value="EUKARYOTIC TRANSLATION INITIATION FACTOR 2C"/>
    <property type="match status" value="1"/>
</dbReference>
<proteinExistence type="inferred from homology"/>
<evidence type="ECO:0000256" key="2">
    <source>
        <dbReference type="SAM" id="MobiDB-lite"/>
    </source>
</evidence>
<dbReference type="SMART" id="SM00949">
    <property type="entry name" value="PAZ"/>
    <property type="match status" value="1"/>
</dbReference>
<dbReference type="InterPro" id="IPR012337">
    <property type="entry name" value="RNaseH-like_sf"/>
</dbReference>
<evidence type="ECO:0000259" key="4">
    <source>
        <dbReference type="PROSITE" id="PS50822"/>
    </source>
</evidence>
<dbReference type="SUPFAM" id="SSF101690">
    <property type="entry name" value="PAZ domain"/>
    <property type="match status" value="1"/>
</dbReference>
<dbReference type="EMBL" id="CAEY01000823">
    <property type="status" value="NOT_ANNOTATED_CDS"/>
    <property type="molecule type" value="Genomic_DNA"/>
</dbReference>
<dbReference type="InterPro" id="IPR032474">
    <property type="entry name" value="Argonaute_N"/>
</dbReference>
<dbReference type="InterPro" id="IPR003165">
    <property type="entry name" value="Piwi"/>
</dbReference>
<protein>
    <recommendedName>
        <fullName evidence="7">Piwi domain-containing protein</fullName>
    </recommendedName>
</protein>
<feature type="domain" description="PAZ" evidence="3">
    <location>
        <begin position="337"/>
        <end position="440"/>
    </location>
</feature>
<evidence type="ECO:0000313" key="6">
    <source>
        <dbReference type="Proteomes" id="UP000015104"/>
    </source>
</evidence>
<keyword evidence="6" id="KW-1185">Reference proteome</keyword>
<dbReference type="GO" id="GO:0003723">
    <property type="term" value="F:RNA binding"/>
    <property type="evidence" value="ECO:0007669"/>
    <property type="project" value="InterPro"/>
</dbReference>
<dbReference type="InterPro" id="IPR003100">
    <property type="entry name" value="PAZ_dom"/>
</dbReference>
<dbReference type="Gene3D" id="2.170.260.10">
    <property type="entry name" value="paz domain"/>
    <property type="match status" value="1"/>
</dbReference>
<dbReference type="Pfam" id="PF02171">
    <property type="entry name" value="Piwi"/>
    <property type="match status" value="1"/>
</dbReference>
<evidence type="ECO:0008006" key="7">
    <source>
        <dbReference type="Google" id="ProtNLM"/>
    </source>
</evidence>
<dbReference type="CDD" id="cd02846">
    <property type="entry name" value="PAZ_argonaute_like"/>
    <property type="match status" value="1"/>
</dbReference>
<feature type="region of interest" description="Disordered" evidence="2">
    <location>
        <begin position="23"/>
        <end position="67"/>
    </location>
</feature>